<dbReference type="EMBL" id="KZ107845">
    <property type="protein sequence ID" value="OSS48610.1"/>
    <property type="molecule type" value="Genomic_DNA"/>
</dbReference>
<dbReference type="PANTHER" id="PTHR11177">
    <property type="entry name" value="CHITINASE"/>
    <property type="match status" value="1"/>
</dbReference>
<dbReference type="PROSITE" id="PS51910">
    <property type="entry name" value="GH18_2"/>
    <property type="match status" value="1"/>
</dbReference>
<dbReference type="PANTHER" id="PTHR11177:SF317">
    <property type="entry name" value="CHITINASE 12-RELATED"/>
    <property type="match status" value="1"/>
</dbReference>
<dbReference type="GO" id="GO:0006032">
    <property type="term" value="P:chitin catabolic process"/>
    <property type="evidence" value="ECO:0007669"/>
    <property type="project" value="TreeGrafter"/>
</dbReference>
<dbReference type="OMA" id="NICEIWI"/>
<accession>A0A1Y2LXP3</accession>
<reference evidence="3 4" key="1">
    <citation type="journal article" date="2017" name="Genome Announc.">
        <title>Genome sequence of the saprophytic ascomycete Epicoccum nigrum ICMP 19927 strain isolated from New Zealand.</title>
        <authorList>
            <person name="Fokin M."/>
            <person name="Fleetwood D."/>
            <person name="Weir B.S."/>
            <person name="Villas-Boas S.G."/>
        </authorList>
    </citation>
    <scope>NUCLEOTIDE SEQUENCE [LARGE SCALE GENOMIC DNA]</scope>
    <source>
        <strain evidence="3 4">ICMP 19927</strain>
    </source>
</reference>
<dbReference type="GO" id="GO:0008061">
    <property type="term" value="F:chitin binding"/>
    <property type="evidence" value="ECO:0007669"/>
    <property type="project" value="InterPro"/>
</dbReference>
<dbReference type="InterPro" id="IPR017853">
    <property type="entry name" value="GH"/>
</dbReference>
<evidence type="ECO:0000259" key="2">
    <source>
        <dbReference type="PROSITE" id="PS51910"/>
    </source>
</evidence>
<evidence type="ECO:0000256" key="1">
    <source>
        <dbReference type="ARBA" id="ARBA00012729"/>
    </source>
</evidence>
<dbReference type="AlphaFoldDB" id="A0A1Y2LXP3"/>
<dbReference type="GO" id="GO:0008843">
    <property type="term" value="F:endochitinase activity"/>
    <property type="evidence" value="ECO:0007669"/>
    <property type="project" value="UniProtKB-EC"/>
</dbReference>
<sequence>MNQADIPLCKEFTSLKTNNLQTWVAVGGWSLNDVNSTTRIAYSNMVSTAANRRAFITSLIKFMDMYGFQGADLHWQYLSEPKRGGRPDDAKNLVFLVKEMRATFGTRYGISVALAPDYWYLRGFRPADMQDYADFKGFMAYDLHGPWDTDVKALGSLIRPQTNITEIDKGLIPLWFDGVDPSNINMGMACNGQSYKLADPSCRHMDCSFVPGQGGAVENALLHAGLCPTKK</sequence>
<keyword evidence="4" id="KW-1185">Reference proteome</keyword>
<dbReference type="InParanoid" id="A0A1Y2LXP3"/>
<dbReference type="SUPFAM" id="SSF51445">
    <property type="entry name" value="(Trans)glycosidases"/>
    <property type="match status" value="1"/>
</dbReference>
<dbReference type="Gene3D" id="3.20.20.80">
    <property type="entry name" value="Glycosidases"/>
    <property type="match status" value="1"/>
</dbReference>
<name>A0A1Y2LXP3_EPING</name>
<evidence type="ECO:0000313" key="4">
    <source>
        <dbReference type="Proteomes" id="UP000193240"/>
    </source>
</evidence>
<evidence type="ECO:0000313" key="3">
    <source>
        <dbReference type="EMBL" id="OSS48610.1"/>
    </source>
</evidence>
<dbReference type="GO" id="GO:0005576">
    <property type="term" value="C:extracellular region"/>
    <property type="evidence" value="ECO:0007669"/>
    <property type="project" value="TreeGrafter"/>
</dbReference>
<gene>
    <name evidence="3" type="ORF">B5807_06764</name>
</gene>
<dbReference type="Pfam" id="PF00704">
    <property type="entry name" value="Glyco_hydro_18"/>
    <property type="match status" value="1"/>
</dbReference>
<dbReference type="SMART" id="SM00636">
    <property type="entry name" value="Glyco_18"/>
    <property type="match status" value="1"/>
</dbReference>
<feature type="domain" description="GH18" evidence="2">
    <location>
        <begin position="1"/>
        <end position="231"/>
    </location>
</feature>
<dbReference type="GO" id="GO:0005975">
    <property type="term" value="P:carbohydrate metabolic process"/>
    <property type="evidence" value="ECO:0007669"/>
    <property type="project" value="InterPro"/>
</dbReference>
<dbReference type="EC" id="3.2.1.14" evidence="1"/>
<protein>
    <recommendedName>
        <fullName evidence="1">chitinase</fullName>
        <ecNumber evidence="1">3.2.1.14</ecNumber>
    </recommendedName>
</protein>
<dbReference type="InterPro" id="IPR001223">
    <property type="entry name" value="Glyco_hydro18_cat"/>
</dbReference>
<proteinExistence type="predicted"/>
<organism evidence="3 4">
    <name type="scientific">Epicoccum nigrum</name>
    <name type="common">Soil fungus</name>
    <name type="synonym">Epicoccum purpurascens</name>
    <dbReference type="NCBI Taxonomy" id="105696"/>
    <lineage>
        <taxon>Eukaryota</taxon>
        <taxon>Fungi</taxon>
        <taxon>Dikarya</taxon>
        <taxon>Ascomycota</taxon>
        <taxon>Pezizomycotina</taxon>
        <taxon>Dothideomycetes</taxon>
        <taxon>Pleosporomycetidae</taxon>
        <taxon>Pleosporales</taxon>
        <taxon>Pleosporineae</taxon>
        <taxon>Didymellaceae</taxon>
        <taxon>Epicoccum</taxon>
    </lineage>
</organism>
<dbReference type="InterPro" id="IPR011583">
    <property type="entry name" value="Chitinase_II/V-like_cat"/>
</dbReference>
<dbReference type="STRING" id="105696.A0A1Y2LXP3"/>
<dbReference type="Proteomes" id="UP000193240">
    <property type="component" value="Unassembled WGS sequence"/>
</dbReference>
<dbReference type="InterPro" id="IPR050314">
    <property type="entry name" value="Glycosyl_Hydrlase_18"/>
</dbReference>